<reference evidence="2" key="1">
    <citation type="journal article" date="2014" name="Front. Microbiol.">
        <title>High frequency of phylogenetically diverse reductive dehalogenase-homologous genes in deep subseafloor sedimentary metagenomes.</title>
        <authorList>
            <person name="Kawai M."/>
            <person name="Futagami T."/>
            <person name="Toyoda A."/>
            <person name="Takaki Y."/>
            <person name="Nishi S."/>
            <person name="Hori S."/>
            <person name="Arai W."/>
            <person name="Tsubouchi T."/>
            <person name="Morono Y."/>
            <person name="Uchiyama I."/>
            <person name="Ito T."/>
            <person name="Fujiyama A."/>
            <person name="Inagaki F."/>
            <person name="Takami H."/>
        </authorList>
    </citation>
    <scope>NUCLEOTIDE SEQUENCE</scope>
    <source>
        <strain evidence="2">Expedition CK06-06</strain>
    </source>
</reference>
<feature type="transmembrane region" description="Helical" evidence="1">
    <location>
        <begin position="22"/>
        <end position="43"/>
    </location>
</feature>
<comment type="caution">
    <text evidence="2">The sequence shown here is derived from an EMBL/GenBank/DDBJ whole genome shotgun (WGS) entry which is preliminary data.</text>
</comment>
<accession>X0UKP5</accession>
<feature type="transmembrane region" description="Helical" evidence="1">
    <location>
        <begin position="99"/>
        <end position="125"/>
    </location>
</feature>
<sequence length="201" mass="22351">MVERFADFIIVALFYFVMKGEWLKVLLVIGLGALVLLILNLSFRAYVIRTLSRPSVAFTILFSTILAWIFPVLGLWAVAQQLGVQITGAGVAEVFSVGTLIGGITGIPLGIGVTGSIMIFLLQMYEVGPEIATASIAVFRAGTVWYAVGIGLFAIILWKDYIVQLFRFRSPGYHFDIIAHEYEEDLPQHVRERLLNRKIEA</sequence>
<feature type="non-terminal residue" evidence="2">
    <location>
        <position position="201"/>
    </location>
</feature>
<protein>
    <submittedName>
        <fullName evidence="2">Uncharacterized protein</fullName>
    </submittedName>
</protein>
<dbReference type="EMBL" id="BARS01028909">
    <property type="protein sequence ID" value="GAF99856.1"/>
    <property type="molecule type" value="Genomic_DNA"/>
</dbReference>
<feature type="transmembrane region" description="Helical" evidence="1">
    <location>
        <begin position="137"/>
        <end position="158"/>
    </location>
</feature>
<proteinExistence type="predicted"/>
<name>X0UKP5_9ZZZZ</name>
<evidence type="ECO:0000256" key="1">
    <source>
        <dbReference type="SAM" id="Phobius"/>
    </source>
</evidence>
<keyword evidence="1" id="KW-0472">Membrane</keyword>
<gene>
    <name evidence="2" type="ORF">S01H1_45261</name>
</gene>
<keyword evidence="1" id="KW-0812">Transmembrane</keyword>
<dbReference type="AlphaFoldDB" id="X0UKP5"/>
<evidence type="ECO:0000313" key="2">
    <source>
        <dbReference type="EMBL" id="GAF99856.1"/>
    </source>
</evidence>
<organism evidence="2">
    <name type="scientific">marine sediment metagenome</name>
    <dbReference type="NCBI Taxonomy" id="412755"/>
    <lineage>
        <taxon>unclassified sequences</taxon>
        <taxon>metagenomes</taxon>
        <taxon>ecological metagenomes</taxon>
    </lineage>
</organism>
<keyword evidence="1" id="KW-1133">Transmembrane helix</keyword>
<feature type="transmembrane region" description="Helical" evidence="1">
    <location>
        <begin position="55"/>
        <end position="79"/>
    </location>
</feature>